<feature type="transmembrane region" description="Helical" evidence="2">
    <location>
        <begin position="58"/>
        <end position="76"/>
    </location>
</feature>
<dbReference type="InterPro" id="IPR031654">
    <property type="entry name" value="Capsid_N"/>
</dbReference>
<dbReference type="InterPro" id="IPR007542">
    <property type="entry name" value="MCP_C"/>
</dbReference>
<accession>A0A835VTH0</accession>
<evidence type="ECO:0000259" key="4">
    <source>
        <dbReference type="Pfam" id="PF16903"/>
    </source>
</evidence>
<dbReference type="EMBL" id="JAEHOC010000060">
    <property type="protein sequence ID" value="KAG2424919.1"/>
    <property type="molecule type" value="Genomic_DNA"/>
</dbReference>
<dbReference type="InterPro" id="IPR038519">
    <property type="entry name" value="MCP_C_sf"/>
</dbReference>
<feature type="domain" description="Major capsid protein N-terminal" evidence="4">
    <location>
        <begin position="328"/>
        <end position="539"/>
    </location>
</feature>
<dbReference type="AlphaFoldDB" id="A0A835VTH0"/>
<evidence type="ECO:0000256" key="2">
    <source>
        <dbReference type="SAM" id="Phobius"/>
    </source>
</evidence>
<comment type="caution">
    <text evidence="5">The sequence shown here is derived from an EMBL/GenBank/DDBJ whole genome shotgun (WGS) entry which is preliminary data.</text>
</comment>
<name>A0A835VTH0_CHLIN</name>
<dbReference type="Pfam" id="PF16903">
    <property type="entry name" value="Capsid_N"/>
    <property type="match status" value="1"/>
</dbReference>
<keyword evidence="6" id="KW-1185">Reference proteome</keyword>
<dbReference type="Pfam" id="PF04451">
    <property type="entry name" value="Capsid_NCLDV"/>
    <property type="match status" value="1"/>
</dbReference>
<dbReference type="SUPFAM" id="SSF53448">
    <property type="entry name" value="Nucleotide-diphospho-sugar transferases"/>
    <property type="match status" value="1"/>
</dbReference>
<evidence type="ECO:0000256" key="1">
    <source>
        <dbReference type="SAM" id="Coils"/>
    </source>
</evidence>
<dbReference type="GO" id="GO:0005198">
    <property type="term" value="F:structural molecule activity"/>
    <property type="evidence" value="ECO:0007669"/>
    <property type="project" value="InterPro"/>
</dbReference>
<sequence length="1017" mass="115793">MRVLEQKLNAELGFNWWKKYVAVAFWSNVSTPINLAITMFTALTTAQASSSDFLSHRVYVGLSVATLVISVLNTFFRPHAQMSDNIKVLNQWNEFGSCFEQVFYSPCMCLADYRRRIGEYQALLKQVLTYQNTQSPELYNALTDLVHTIARGTCLKSREGWLDLDCEAMSATLPNRVSVELSGQPASATPQRQEKRVDVLEQENAAFKQENALIQQENAVFKQENAVFKQRISALEKENAVIKQENAVVSRIALHAALTIQQRFKEKKWLLSTSSNKAEVLQEMLAMGLISHEFKPLYRSNMLEMEDRRNLETLVEWDLYLTGNPQITFWKNLYRRHTNAAMESIEATFTGSADFGKRVNCPISRMGDLAHKMYVKIKLPQVTITGPAVGTAEFRWLDHIGHVLLKAVDIEIGGQRIDRHYSEWYHIYNQLNLPTGLKDGYNRMIGNIPELTELKVVKAQETLTIPSYTLWVPLQFWFNRNPGLALPLIALQYHEVRITVDFRDKEECYYFNQQTNQKNGSITMGSLDASLYIDYVYLDTDERKKFAQAAHEYLVEQLQYTGEESLQGSQGKVKLSLNHPVKELIWVLQKDEWLTNTGAKVVVPTSATSPGTPGVQVNVTPPYDQDQLINYYKGRQHFNFTTDWDDKYIDNLFFTSNVDVTTAIVGETVRSQNASVPRTVRGNPLVRCRLQLNSQDRLNEREGSYFDLVQPYQHHDNVPAERGINIYSFALRPADQQPSGSCNFSRIDNATIILSTPDKYQGKIKVFAVNYNVIRVISGIIEPTLQSLYQNQTVRPDRIELNLPNVFRRDNSTFTASDVARFAGLPYVAVHRINDVGPISKFAPTLSRYASKPKTIIIVVDDDTLYPPDLVERLVAGATQHPEAIVTAHCTNHYTLNDTPCDLVEGFKSYLLRPAHFRPSFWAFLAAALESDECYRADDFVLSAYIHTAKVPLLRLDAPAPLKTPQLSYGFEGDALHRQQPLEDPQTRYCGCFLHLQEKLPVSLGLRARCAQTQFEH</sequence>
<evidence type="ECO:0000313" key="6">
    <source>
        <dbReference type="Proteomes" id="UP000650467"/>
    </source>
</evidence>
<keyword evidence="2" id="KW-0472">Membrane</keyword>
<protein>
    <submittedName>
        <fullName evidence="5">Uncharacterized protein</fullName>
    </submittedName>
</protein>
<keyword evidence="2" id="KW-1133">Transmembrane helix</keyword>
<gene>
    <name evidence="5" type="ORF">HXX76_014077</name>
</gene>
<feature type="coiled-coil region" evidence="1">
    <location>
        <begin position="197"/>
        <end position="245"/>
    </location>
</feature>
<proteinExistence type="predicted"/>
<dbReference type="SUPFAM" id="SSF49749">
    <property type="entry name" value="Group II dsDNA viruses VP"/>
    <property type="match status" value="2"/>
</dbReference>
<feature type="domain" description="Major capsid protein C-terminal" evidence="3">
    <location>
        <begin position="542"/>
        <end position="780"/>
    </location>
</feature>
<dbReference type="OrthoDB" id="540070at2759"/>
<keyword evidence="2" id="KW-0812">Transmembrane</keyword>
<dbReference type="Gene3D" id="2.70.9.10">
    <property type="entry name" value="Adenovirus Type 2 Hexon, domain 4"/>
    <property type="match status" value="1"/>
</dbReference>
<reference evidence="5" key="1">
    <citation type="journal article" date="2020" name="bioRxiv">
        <title>Comparative genomics of Chlamydomonas.</title>
        <authorList>
            <person name="Craig R.J."/>
            <person name="Hasan A.R."/>
            <person name="Ness R.W."/>
            <person name="Keightley P.D."/>
        </authorList>
    </citation>
    <scope>NUCLEOTIDE SEQUENCE</scope>
    <source>
        <strain evidence="5">SAG 7.73</strain>
    </source>
</reference>
<keyword evidence="1" id="KW-0175">Coiled coil</keyword>
<dbReference type="Gene3D" id="2.70.9.20">
    <property type="entry name" value="Major capsid protein Vp54"/>
    <property type="match status" value="1"/>
</dbReference>
<dbReference type="InterPro" id="IPR016112">
    <property type="entry name" value="VP_dsDNA_II"/>
</dbReference>
<evidence type="ECO:0000259" key="3">
    <source>
        <dbReference type="Pfam" id="PF04451"/>
    </source>
</evidence>
<evidence type="ECO:0000313" key="5">
    <source>
        <dbReference type="EMBL" id="KAG2424919.1"/>
    </source>
</evidence>
<dbReference type="Proteomes" id="UP000650467">
    <property type="component" value="Unassembled WGS sequence"/>
</dbReference>
<feature type="transmembrane region" description="Helical" evidence="2">
    <location>
        <begin position="20"/>
        <end position="46"/>
    </location>
</feature>
<dbReference type="InterPro" id="IPR029044">
    <property type="entry name" value="Nucleotide-diphossugar_trans"/>
</dbReference>
<organism evidence="5 6">
    <name type="scientific">Chlamydomonas incerta</name>
    <dbReference type="NCBI Taxonomy" id="51695"/>
    <lineage>
        <taxon>Eukaryota</taxon>
        <taxon>Viridiplantae</taxon>
        <taxon>Chlorophyta</taxon>
        <taxon>core chlorophytes</taxon>
        <taxon>Chlorophyceae</taxon>
        <taxon>CS clade</taxon>
        <taxon>Chlamydomonadales</taxon>
        <taxon>Chlamydomonadaceae</taxon>
        <taxon>Chlamydomonas</taxon>
    </lineage>
</organism>